<protein>
    <submittedName>
        <fullName evidence="2">Uncharacterized protein</fullName>
    </submittedName>
</protein>
<evidence type="ECO:0000256" key="1">
    <source>
        <dbReference type="SAM" id="MobiDB-lite"/>
    </source>
</evidence>
<reference evidence="2 3" key="1">
    <citation type="journal article" date="2025" name="Microbiol. Resour. Announc.">
        <title>Draft genome sequences for Neonectria magnoliae and Neonectria punicea, canker pathogens of Liriodendron tulipifera and Acer saccharum in West Virginia.</title>
        <authorList>
            <person name="Petronek H.M."/>
            <person name="Kasson M.T."/>
            <person name="Metheny A.M."/>
            <person name="Stauder C.M."/>
            <person name="Lovett B."/>
            <person name="Lynch S.C."/>
            <person name="Garnas J.R."/>
            <person name="Kasson L.R."/>
            <person name="Stajich J.E."/>
        </authorList>
    </citation>
    <scope>NUCLEOTIDE SEQUENCE [LARGE SCALE GENOMIC DNA]</scope>
    <source>
        <strain evidence="2 3">NRRL 64653</strain>
    </source>
</reference>
<feature type="region of interest" description="Disordered" evidence="1">
    <location>
        <begin position="1"/>
        <end position="67"/>
    </location>
</feature>
<evidence type="ECO:0000313" key="2">
    <source>
        <dbReference type="EMBL" id="KAK7423951.1"/>
    </source>
</evidence>
<name>A0ABR1HSF7_9HYPO</name>
<dbReference type="Proteomes" id="UP001498476">
    <property type="component" value="Unassembled WGS sequence"/>
</dbReference>
<feature type="compositionally biased region" description="Acidic residues" evidence="1">
    <location>
        <begin position="25"/>
        <end position="42"/>
    </location>
</feature>
<dbReference type="EMBL" id="JAZAVJ010000007">
    <property type="protein sequence ID" value="KAK7423951.1"/>
    <property type="molecule type" value="Genomic_DNA"/>
</dbReference>
<keyword evidence="3" id="KW-1185">Reference proteome</keyword>
<evidence type="ECO:0000313" key="3">
    <source>
        <dbReference type="Proteomes" id="UP001498476"/>
    </source>
</evidence>
<sequence length="202" mass="22408">MATPKRRRESLRAPAQQPIYPFDGYIEDIDSDEFAPEDEEDGSLLGWDSPERLRKTPGSPRNTPCAPTKHVPLAVTSAASNLQAASVHNKSNELGAEQWAILASKASHALENPQSRYRSEGLRIEATQGQSSSQSAAFVPVPNHQNEAVVEAINRNSKLVESSSKQTQRLIELAERWLERDERSNNLLMHLLAEFTSLPETP</sequence>
<comment type="caution">
    <text evidence="2">The sequence shown here is derived from an EMBL/GenBank/DDBJ whole genome shotgun (WGS) entry which is preliminary data.</text>
</comment>
<accession>A0ABR1HSF7</accession>
<organism evidence="2 3">
    <name type="scientific">Neonectria punicea</name>
    <dbReference type="NCBI Taxonomy" id="979145"/>
    <lineage>
        <taxon>Eukaryota</taxon>
        <taxon>Fungi</taxon>
        <taxon>Dikarya</taxon>
        <taxon>Ascomycota</taxon>
        <taxon>Pezizomycotina</taxon>
        <taxon>Sordariomycetes</taxon>
        <taxon>Hypocreomycetidae</taxon>
        <taxon>Hypocreales</taxon>
        <taxon>Nectriaceae</taxon>
        <taxon>Neonectria</taxon>
    </lineage>
</organism>
<proteinExistence type="predicted"/>
<gene>
    <name evidence="2" type="ORF">QQX98_000823</name>
</gene>